<keyword evidence="1" id="KW-0472">Membrane</keyword>
<dbReference type="AlphaFoldDB" id="A0AB39UGG4"/>
<geneLocation type="plasmid" evidence="2">
    <name>unnamed1</name>
</geneLocation>
<keyword evidence="1" id="KW-1133">Transmembrane helix</keyword>
<feature type="transmembrane region" description="Helical" evidence="1">
    <location>
        <begin position="12"/>
        <end position="31"/>
    </location>
</feature>
<name>A0AB39UGG4_9BIFI</name>
<keyword evidence="2" id="KW-0614">Plasmid</keyword>
<dbReference type="RefSeq" id="WP_369343215.1">
    <property type="nucleotide sequence ID" value="NZ_CP129676.1"/>
</dbReference>
<sequence length="74" mass="8180">MHTLAPLTMSFYITLAGILSLTVVFLGHITWCSWDTAGLDETLDGRLLKWEITTEKALTAMLAVTFTLLCITFG</sequence>
<dbReference type="EMBL" id="CP129676">
    <property type="protein sequence ID" value="XDS47685.1"/>
    <property type="molecule type" value="Genomic_DNA"/>
</dbReference>
<evidence type="ECO:0000313" key="2">
    <source>
        <dbReference type="EMBL" id="XDS47685.1"/>
    </source>
</evidence>
<accession>A0AB39UGG4</accession>
<reference evidence="2" key="1">
    <citation type="submission" date="2023-07" db="EMBL/GenBank/DDBJ databases">
        <title>Bifidobacterium aquikefiriaerophilum sp. nov. and Bifidobacterium eccum sp. nov., isolated from water kefir.</title>
        <authorList>
            <person name="Breselge S."/>
            <person name="Bellassi P."/>
            <person name="Barcenilla C."/>
            <person name="Alvarez-Ordonez A."/>
            <person name="Morelli L."/>
            <person name="Cotter P.D."/>
        </authorList>
    </citation>
    <scope>NUCLEOTIDE SEQUENCE</scope>
    <source>
        <strain evidence="2">WK048_4_13</strain>
        <plasmid evidence="2">unnamed1</plasmid>
    </source>
</reference>
<proteinExistence type="predicted"/>
<gene>
    <name evidence="2" type="ORF">QN217_11005</name>
</gene>
<protein>
    <submittedName>
        <fullName evidence="2">Uncharacterized protein</fullName>
    </submittedName>
</protein>
<evidence type="ECO:0000256" key="1">
    <source>
        <dbReference type="SAM" id="Phobius"/>
    </source>
</evidence>
<keyword evidence="1" id="KW-0812">Transmembrane</keyword>
<organism evidence="2">
    <name type="scientific">Bifidobacterium fermentum</name>
    <dbReference type="NCBI Taxonomy" id="3059035"/>
    <lineage>
        <taxon>Bacteria</taxon>
        <taxon>Bacillati</taxon>
        <taxon>Actinomycetota</taxon>
        <taxon>Actinomycetes</taxon>
        <taxon>Bifidobacteriales</taxon>
        <taxon>Bifidobacteriaceae</taxon>
        <taxon>Bifidobacterium</taxon>
    </lineage>
</organism>